<keyword evidence="1" id="KW-1133">Transmembrane helix</keyword>
<gene>
    <name evidence="4" type="ORF">EDD52_12228</name>
</gene>
<keyword evidence="1" id="KW-0472">Membrane</keyword>
<dbReference type="InterPro" id="IPR026588">
    <property type="entry name" value="Choice_anch_A"/>
</dbReference>
<accession>A0A4R3J3W7</accession>
<dbReference type="RefSeq" id="WP_165907595.1">
    <property type="nucleotide sequence ID" value="NZ_SLZU01000022.1"/>
</dbReference>
<dbReference type="AlphaFoldDB" id="A0A4R3J3W7"/>
<comment type="caution">
    <text evidence="4">The sequence shown here is derived from an EMBL/GenBank/DDBJ whole genome shotgun (WGS) entry which is preliminary data.</text>
</comment>
<protein>
    <submittedName>
        <fullName evidence="4">Putative secreted protein</fullName>
    </submittedName>
</protein>
<dbReference type="Proteomes" id="UP000295696">
    <property type="component" value="Unassembled WGS sequence"/>
</dbReference>
<evidence type="ECO:0000313" key="5">
    <source>
        <dbReference type="Proteomes" id="UP000295696"/>
    </source>
</evidence>
<feature type="domain" description="Choice-of-anchor A" evidence="3">
    <location>
        <begin position="26"/>
        <end position="279"/>
    </location>
</feature>
<evidence type="ECO:0000256" key="2">
    <source>
        <dbReference type="SAM" id="SignalP"/>
    </source>
</evidence>
<sequence length="320" mass="33359">MKKLKAAACVVLFPVAGTAATMDATDLLRQYNLITSGNVVSQQEVEGHAYIGGNLSGNTVQFDFKHADVPDSGLAEVVVLGDNSAMIKGQKGTNGTTVVIEGTNTSFVETANAAYVGTNNGTIQNVDKILTESTGLVPDRSDVIDVLNATAEELAGMASTGTLTKTGQGYVFGSGIYNIDETYFGSGWPYEFTLAPEAGETTIINVAGKSIRLEENFVGTAYETAQSVLWNFYEATELYLDRTIIGSVLAPNAEVSVNASMEGTLFAASALLSGGEVHLQQFSGTIPGGAPAPSPVPLPAALPMLLAAFGGLAFLRRRSA</sequence>
<keyword evidence="2" id="KW-0732">Signal</keyword>
<organism evidence="4 5">
    <name type="scientific">Primorskyibacter sedentarius</name>
    <dbReference type="NCBI Taxonomy" id="745311"/>
    <lineage>
        <taxon>Bacteria</taxon>
        <taxon>Pseudomonadati</taxon>
        <taxon>Pseudomonadota</taxon>
        <taxon>Alphaproteobacteria</taxon>
        <taxon>Rhodobacterales</taxon>
        <taxon>Roseobacteraceae</taxon>
        <taxon>Primorskyibacter</taxon>
    </lineage>
</organism>
<keyword evidence="1" id="KW-0812">Transmembrane</keyword>
<name>A0A4R3J3W7_9RHOB</name>
<proteinExistence type="predicted"/>
<evidence type="ECO:0000256" key="1">
    <source>
        <dbReference type="SAM" id="Phobius"/>
    </source>
</evidence>
<dbReference type="InterPro" id="IPR022472">
    <property type="entry name" value="VPLPA-CTERM"/>
</dbReference>
<feature type="signal peptide" evidence="2">
    <location>
        <begin position="1"/>
        <end position="19"/>
    </location>
</feature>
<dbReference type="Pfam" id="PF20597">
    <property type="entry name" value="pAdhesive_15"/>
    <property type="match status" value="1"/>
</dbReference>
<evidence type="ECO:0000313" key="4">
    <source>
        <dbReference type="EMBL" id="TCS59069.1"/>
    </source>
</evidence>
<evidence type="ECO:0000259" key="3">
    <source>
        <dbReference type="Pfam" id="PF20597"/>
    </source>
</evidence>
<dbReference type="NCBIfam" id="TIGR03370">
    <property type="entry name" value="VPLPA-CTERM"/>
    <property type="match status" value="1"/>
</dbReference>
<dbReference type="EMBL" id="SLZU01000022">
    <property type="protein sequence ID" value="TCS59069.1"/>
    <property type="molecule type" value="Genomic_DNA"/>
</dbReference>
<reference evidence="4 5" key="1">
    <citation type="submission" date="2019-03" db="EMBL/GenBank/DDBJ databases">
        <title>Genomic Encyclopedia of Type Strains, Phase IV (KMG-IV): sequencing the most valuable type-strain genomes for metagenomic binning, comparative biology and taxonomic classification.</title>
        <authorList>
            <person name="Goeker M."/>
        </authorList>
    </citation>
    <scope>NUCLEOTIDE SEQUENCE [LARGE SCALE GENOMIC DNA]</scope>
    <source>
        <strain evidence="4 5">DSM 104836</strain>
    </source>
</reference>
<keyword evidence="5" id="KW-1185">Reference proteome</keyword>
<dbReference type="NCBIfam" id="TIGR04215">
    <property type="entry name" value="choice_anch_A"/>
    <property type="match status" value="1"/>
</dbReference>
<feature type="transmembrane region" description="Helical" evidence="1">
    <location>
        <begin position="296"/>
        <end position="315"/>
    </location>
</feature>
<feature type="chain" id="PRO_5020519383" evidence="2">
    <location>
        <begin position="20"/>
        <end position="320"/>
    </location>
</feature>